<evidence type="ECO:0000256" key="3">
    <source>
        <dbReference type="ARBA" id="ARBA00022777"/>
    </source>
</evidence>
<proteinExistence type="predicted"/>
<dbReference type="InterPro" id="IPR052059">
    <property type="entry name" value="CR_Ser/Thr_kinase"/>
</dbReference>
<dbReference type="GO" id="GO:0005524">
    <property type="term" value="F:ATP binding"/>
    <property type="evidence" value="ECO:0007669"/>
    <property type="project" value="UniProtKB-KW"/>
</dbReference>
<dbReference type="GO" id="GO:0004672">
    <property type="term" value="F:protein kinase activity"/>
    <property type="evidence" value="ECO:0007669"/>
    <property type="project" value="InterPro"/>
</dbReference>
<dbReference type="AlphaFoldDB" id="A0A0D3CZN5"/>
<dbReference type="FunFam" id="1.10.510.10:FF:000581">
    <property type="entry name" value="Cysteine-rich receptor-like protein kinase 10"/>
    <property type="match status" value="1"/>
</dbReference>
<evidence type="ECO:0000259" key="6">
    <source>
        <dbReference type="PROSITE" id="PS50011"/>
    </source>
</evidence>
<reference evidence="7 8" key="1">
    <citation type="journal article" date="2014" name="Genome Biol.">
        <title>Transcriptome and methylome profiling reveals relics of genome dominance in the mesopolyploid Brassica oleracea.</title>
        <authorList>
            <person name="Parkin I.A."/>
            <person name="Koh C."/>
            <person name="Tang H."/>
            <person name="Robinson S.J."/>
            <person name="Kagale S."/>
            <person name="Clarke W.E."/>
            <person name="Town C.D."/>
            <person name="Nixon J."/>
            <person name="Krishnakumar V."/>
            <person name="Bidwell S.L."/>
            <person name="Denoeud F."/>
            <person name="Belcram H."/>
            <person name="Links M.G."/>
            <person name="Just J."/>
            <person name="Clarke C."/>
            <person name="Bender T."/>
            <person name="Huebert T."/>
            <person name="Mason A.S."/>
            <person name="Pires J.C."/>
            <person name="Barker G."/>
            <person name="Moore J."/>
            <person name="Walley P.G."/>
            <person name="Manoli S."/>
            <person name="Batley J."/>
            <person name="Edwards D."/>
            <person name="Nelson M.N."/>
            <person name="Wang X."/>
            <person name="Paterson A.H."/>
            <person name="King G."/>
            <person name="Bancroft I."/>
            <person name="Chalhoub B."/>
            <person name="Sharpe A.G."/>
        </authorList>
    </citation>
    <scope>NUCLEOTIDE SEQUENCE</scope>
    <source>
        <strain evidence="7 8">cv. TO1000</strain>
    </source>
</reference>
<evidence type="ECO:0000313" key="7">
    <source>
        <dbReference type="EnsemblPlants" id="Bo6g112330.1"/>
    </source>
</evidence>
<dbReference type="InterPro" id="IPR011009">
    <property type="entry name" value="Kinase-like_dom_sf"/>
</dbReference>
<dbReference type="Gene3D" id="1.10.510.10">
    <property type="entry name" value="Transferase(Phosphotransferase) domain 1"/>
    <property type="match status" value="1"/>
</dbReference>
<dbReference type="STRING" id="109376.A0A0D3CZN5"/>
<dbReference type="Gramene" id="Bo6g112330.1">
    <property type="protein sequence ID" value="Bo6g112330.1"/>
    <property type="gene ID" value="Bo6g112330"/>
</dbReference>
<dbReference type="EnsemblPlants" id="Bo6g112330.1">
    <property type="protein sequence ID" value="Bo6g112330.1"/>
    <property type="gene ID" value="Bo6g112330"/>
</dbReference>
<dbReference type="SMART" id="SM00220">
    <property type="entry name" value="S_TKc"/>
    <property type="match status" value="1"/>
</dbReference>
<dbReference type="eggNOG" id="KOG1187">
    <property type="taxonomic scope" value="Eukaryota"/>
</dbReference>
<evidence type="ECO:0000256" key="5">
    <source>
        <dbReference type="SAM" id="MobiDB-lite"/>
    </source>
</evidence>
<dbReference type="SUPFAM" id="SSF56112">
    <property type="entry name" value="Protein kinase-like (PK-like)"/>
    <property type="match status" value="1"/>
</dbReference>
<dbReference type="CDD" id="cd14066">
    <property type="entry name" value="STKc_IRAK"/>
    <property type="match status" value="1"/>
</dbReference>
<dbReference type="OMA" id="YCAHGAE"/>
<organism evidence="7 8">
    <name type="scientific">Brassica oleracea var. oleracea</name>
    <dbReference type="NCBI Taxonomy" id="109376"/>
    <lineage>
        <taxon>Eukaryota</taxon>
        <taxon>Viridiplantae</taxon>
        <taxon>Streptophyta</taxon>
        <taxon>Embryophyta</taxon>
        <taxon>Tracheophyta</taxon>
        <taxon>Spermatophyta</taxon>
        <taxon>Magnoliopsida</taxon>
        <taxon>eudicotyledons</taxon>
        <taxon>Gunneridae</taxon>
        <taxon>Pentapetalae</taxon>
        <taxon>rosids</taxon>
        <taxon>malvids</taxon>
        <taxon>Brassicales</taxon>
        <taxon>Brassicaceae</taxon>
        <taxon>Brassiceae</taxon>
        <taxon>Brassica</taxon>
    </lineage>
</organism>
<evidence type="ECO:0000256" key="1">
    <source>
        <dbReference type="ARBA" id="ARBA00022679"/>
    </source>
</evidence>
<reference evidence="7" key="2">
    <citation type="submission" date="2015-03" db="UniProtKB">
        <authorList>
            <consortium name="EnsemblPlants"/>
        </authorList>
    </citation>
    <scope>IDENTIFICATION</scope>
</reference>
<feature type="region of interest" description="Disordered" evidence="5">
    <location>
        <begin position="401"/>
        <end position="496"/>
    </location>
</feature>
<keyword evidence="8" id="KW-1185">Reference proteome</keyword>
<dbReference type="InterPro" id="IPR000719">
    <property type="entry name" value="Prot_kinase_dom"/>
</dbReference>
<dbReference type="Gene3D" id="3.30.200.20">
    <property type="entry name" value="Phosphorylase Kinase, domain 1"/>
    <property type="match status" value="1"/>
</dbReference>
<feature type="compositionally biased region" description="Basic residues" evidence="5">
    <location>
        <begin position="419"/>
        <end position="428"/>
    </location>
</feature>
<dbReference type="PROSITE" id="PS50011">
    <property type="entry name" value="PROTEIN_KINASE_DOM"/>
    <property type="match status" value="1"/>
</dbReference>
<dbReference type="PANTHER" id="PTHR47973">
    <property type="entry name" value="CYSTEINE-RICH RECEPTOR-LIKE PROTEIN KINASE 3"/>
    <property type="match status" value="1"/>
</dbReference>
<name>A0A0D3CZN5_BRAOL</name>
<dbReference type="FunFam" id="3.30.200.20:FF:000327">
    <property type="entry name" value="Cysteine-rich receptor-like protein kinase 10"/>
    <property type="match status" value="1"/>
</dbReference>
<dbReference type="InterPro" id="IPR008271">
    <property type="entry name" value="Ser/Thr_kinase_AS"/>
</dbReference>
<dbReference type="HOGENOM" id="CLU_000288_21_3_1"/>
<keyword evidence="4" id="KW-0067">ATP-binding</keyword>
<dbReference type="Pfam" id="PF07714">
    <property type="entry name" value="PK_Tyr_Ser-Thr"/>
    <property type="match status" value="1"/>
</dbReference>
<dbReference type="PROSITE" id="PS00108">
    <property type="entry name" value="PROTEIN_KINASE_ST"/>
    <property type="match status" value="1"/>
</dbReference>
<evidence type="ECO:0000313" key="8">
    <source>
        <dbReference type="Proteomes" id="UP000032141"/>
    </source>
</evidence>
<keyword evidence="2" id="KW-0547">Nucleotide-binding</keyword>
<feature type="domain" description="Protein kinase" evidence="6">
    <location>
        <begin position="130"/>
        <end position="400"/>
    </location>
</feature>
<evidence type="ECO:0000256" key="2">
    <source>
        <dbReference type="ARBA" id="ARBA00022741"/>
    </source>
</evidence>
<evidence type="ECO:0000256" key="4">
    <source>
        <dbReference type="ARBA" id="ARBA00022840"/>
    </source>
</evidence>
<keyword evidence="1" id="KW-0808">Transferase</keyword>
<accession>A0A0D3CZN5</accession>
<protein>
    <recommendedName>
        <fullName evidence="6">Protein kinase domain-containing protein</fullName>
    </recommendedName>
</protein>
<feature type="compositionally biased region" description="Low complexity" evidence="5">
    <location>
        <begin position="429"/>
        <end position="449"/>
    </location>
</feature>
<sequence>SHKTKIYRDKSKHAFFFFLFLFNHNPIFRDYSRRKTQSNPPEDPILHPLSCLLLLRSFLLSSKIAFHGMVTRNSQKSDLGMTKSMNFFQNIIKPFKRSSNRGIEDDIEKIAALEQKVFPFQVLVSATKDFNPTHKLGEGGFGPVFKGRLPDGRDIAVKKLSQASRQGKREFVNEAKLLAKVQHRNVVNLWGYCTHGEDKLLVYEYVANESLDKVLFKSNRRSGIDWKQRFEIITGVARGLLYLHEDAPNCIIHRDIKAGNILLDEKWVPKIADFGMARLFQEDATHVNTRVAGTNGYMAPEYVMHGALSVKADVFSFGVVVLELISGQKNSSFSLKHADQTLLEWAYRLYKKGRTMEMVDPDIAASADPDQVRLCVQIGLLCVQGDPHQRPAMRRVSLLLSRKPGHLEEPERPGVPGSRYRRRTHHRPSGTSSVGTLSTTGSSTDSFGSNLNTNSGTGTGRATPVSSRTPTRGHATRSAGASSSSDPHGKRPMTSY</sequence>
<dbReference type="InterPro" id="IPR001245">
    <property type="entry name" value="Ser-Thr/Tyr_kinase_cat_dom"/>
</dbReference>
<dbReference type="Proteomes" id="UP000032141">
    <property type="component" value="Chromosome C6"/>
</dbReference>
<keyword evidence="3" id="KW-0418">Kinase</keyword>